<accession>A0A6A6QL42</accession>
<dbReference type="AlphaFoldDB" id="A0A6A6QL42"/>
<evidence type="ECO:0008006" key="3">
    <source>
        <dbReference type="Google" id="ProtNLM"/>
    </source>
</evidence>
<dbReference type="OrthoDB" id="3771317at2759"/>
<keyword evidence="2" id="KW-1185">Reference proteome</keyword>
<proteinExistence type="predicted"/>
<organism evidence="1 2">
    <name type="scientific">Lophium mytilinum</name>
    <dbReference type="NCBI Taxonomy" id="390894"/>
    <lineage>
        <taxon>Eukaryota</taxon>
        <taxon>Fungi</taxon>
        <taxon>Dikarya</taxon>
        <taxon>Ascomycota</taxon>
        <taxon>Pezizomycotina</taxon>
        <taxon>Dothideomycetes</taxon>
        <taxon>Pleosporomycetidae</taxon>
        <taxon>Mytilinidiales</taxon>
        <taxon>Mytilinidiaceae</taxon>
        <taxon>Lophium</taxon>
    </lineage>
</organism>
<dbReference type="Proteomes" id="UP000799750">
    <property type="component" value="Unassembled WGS sequence"/>
</dbReference>
<dbReference type="GO" id="GO:0008237">
    <property type="term" value="F:metallopeptidase activity"/>
    <property type="evidence" value="ECO:0007669"/>
    <property type="project" value="InterPro"/>
</dbReference>
<sequence>MREATDGAIDDAFELASYAQILADVTPDIYEKYFPKEWVPQVIDIFKQIVPDAQSGEQEGGPLVGSFFIIDDNYNPDICNRGGEAYTDNRQRPADSGVLYDYSQTYICPATFNEVLEKGDGPAPRRADLECDDFKFAGSYRMANEMNYIGATIFHEMMHSNLIVVVAFKDVEIPGRGVLDNMIVDDGGYGPFTTRKLLRENPEATKRNADSYTWCAMEVLWTMLCSKELQSQGGRFVDAVAD</sequence>
<protein>
    <recommendedName>
        <fullName evidence="3">Lysine-specific metallo-endopeptidase domain-containing protein</fullName>
    </recommendedName>
</protein>
<gene>
    <name evidence="1" type="ORF">BU16DRAFT_564346</name>
</gene>
<dbReference type="Gene3D" id="3.40.390.10">
    <property type="entry name" value="Collagenase (Catalytic Domain)"/>
    <property type="match status" value="1"/>
</dbReference>
<evidence type="ECO:0000313" key="1">
    <source>
        <dbReference type="EMBL" id="KAF2493055.1"/>
    </source>
</evidence>
<evidence type="ECO:0000313" key="2">
    <source>
        <dbReference type="Proteomes" id="UP000799750"/>
    </source>
</evidence>
<dbReference type="SUPFAM" id="SSF55486">
    <property type="entry name" value="Metalloproteases ('zincins'), catalytic domain"/>
    <property type="match status" value="1"/>
</dbReference>
<name>A0A6A6QL42_9PEZI</name>
<dbReference type="EMBL" id="MU004193">
    <property type="protein sequence ID" value="KAF2493055.1"/>
    <property type="molecule type" value="Genomic_DNA"/>
</dbReference>
<dbReference type="InterPro" id="IPR024079">
    <property type="entry name" value="MetalloPept_cat_dom_sf"/>
</dbReference>
<reference evidence="1" key="1">
    <citation type="journal article" date="2020" name="Stud. Mycol.">
        <title>101 Dothideomycetes genomes: a test case for predicting lifestyles and emergence of pathogens.</title>
        <authorList>
            <person name="Haridas S."/>
            <person name="Albert R."/>
            <person name="Binder M."/>
            <person name="Bloem J."/>
            <person name="Labutti K."/>
            <person name="Salamov A."/>
            <person name="Andreopoulos B."/>
            <person name="Baker S."/>
            <person name="Barry K."/>
            <person name="Bills G."/>
            <person name="Bluhm B."/>
            <person name="Cannon C."/>
            <person name="Castanera R."/>
            <person name="Culley D."/>
            <person name="Daum C."/>
            <person name="Ezra D."/>
            <person name="Gonzalez J."/>
            <person name="Henrissat B."/>
            <person name="Kuo A."/>
            <person name="Liang C."/>
            <person name="Lipzen A."/>
            <person name="Lutzoni F."/>
            <person name="Magnuson J."/>
            <person name="Mondo S."/>
            <person name="Nolan M."/>
            <person name="Ohm R."/>
            <person name="Pangilinan J."/>
            <person name="Park H.-J."/>
            <person name="Ramirez L."/>
            <person name="Alfaro M."/>
            <person name="Sun H."/>
            <person name="Tritt A."/>
            <person name="Yoshinaga Y."/>
            <person name="Zwiers L.-H."/>
            <person name="Turgeon B."/>
            <person name="Goodwin S."/>
            <person name="Spatafora J."/>
            <person name="Crous P."/>
            <person name="Grigoriev I."/>
        </authorList>
    </citation>
    <scope>NUCLEOTIDE SEQUENCE</scope>
    <source>
        <strain evidence="1">CBS 269.34</strain>
    </source>
</reference>